<reference evidence="2" key="1">
    <citation type="submission" date="2011-11" db="EMBL/GenBank/DDBJ databases">
        <title>The Genome Sequence of Fusarium oxysporum II5.</title>
        <authorList>
            <consortium name="The Broad Institute Genome Sequencing Platform"/>
            <person name="Ma L.-J."/>
            <person name="Gale L.R."/>
            <person name="Schwartz D.C."/>
            <person name="Zhou S."/>
            <person name="Corby-Kistler H."/>
            <person name="Young S.K."/>
            <person name="Zeng Q."/>
            <person name="Gargeya S."/>
            <person name="Fitzgerald M."/>
            <person name="Haas B."/>
            <person name="Abouelleil A."/>
            <person name="Alvarado L."/>
            <person name="Arachchi H.M."/>
            <person name="Berlin A."/>
            <person name="Brown A."/>
            <person name="Chapman S.B."/>
            <person name="Chen Z."/>
            <person name="Dunbar C."/>
            <person name="Freedman E."/>
            <person name="Gearin G."/>
            <person name="Goldberg J."/>
            <person name="Griggs A."/>
            <person name="Gujja S."/>
            <person name="Heiman D."/>
            <person name="Howarth C."/>
            <person name="Larson L."/>
            <person name="Lui A."/>
            <person name="MacDonald P.J.P."/>
            <person name="Montmayeur A."/>
            <person name="Murphy C."/>
            <person name="Neiman D."/>
            <person name="Pearson M."/>
            <person name="Priest M."/>
            <person name="Roberts A."/>
            <person name="Saif S."/>
            <person name="Shea T."/>
            <person name="Shenoy N."/>
            <person name="Sisk P."/>
            <person name="Stolte C."/>
            <person name="Sykes S."/>
            <person name="Wortman J."/>
            <person name="Nusbaum C."/>
            <person name="Birren B."/>
        </authorList>
    </citation>
    <scope>NUCLEOTIDE SEQUENCE [LARGE SCALE GENOMIC DNA]</scope>
    <source>
        <strain evidence="2">54006</strain>
    </source>
</reference>
<dbReference type="AlphaFoldDB" id="X0IM70"/>
<feature type="compositionally biased region" description="Basic and acidic residues" evidence="1">
    <location>
        <begin position="60"/>
        <end position="79"/>
    </location>
</feature>
<dbReference type="VEuPathDB" id="FungiDB:FOIG_16782"/>
<proteinExistence type="predicted"/>
<accession>X0IM70</accession>
<feature type="compositionally biased region" description="Basic and acidic residues" evidence="1">
    <location>
        <begin position="1"/>
        <end position="12"/>
    </location>
</feature>
<gene>
    <name evidence="2" type="ORF">FOIG_16782</name>
</gene>
<evidence type="ECO:0000313" key="2">
    <source>
        <dbReference type="EMBL" id="EXL89937.1"/>
    </source>
</evidence>
<organism evidence="2">
    <name type="scientific">Fusarium odoratissimum (strain NRRL 54006)</name>
    <dbReference type="NCBI Taxonomy" id="1089451"/>
    <lineage>
        <taxon>Eukaryota</taxon>
        <taxon>Fungi</taxon>
        <taxon>Dikarya</taxon>
        <taxon>Ascomycota</taxon>
        <taxon>Pezizomycotina</taxon>
        <taxon>Sordariomycetes</taxon>
        <taxon>Hypocreomycetidae</taxon>
        <taxon>Hypocreales</taxon>
        <taxon>Nectriaceae</taxon>
        <taxon>Fusarium</taxon>
        <taxon>Fusarium oxysporum species complex</taxon>
        <taxon>Fusarium oxysporum f. sp. cubense (strain race 4)</taxon>
    </lineage>
</organism>
<dbReference type="EMBL" id="KK036209">
    <property type="protein sequence ID" value="EXL89937.1"/>
    <property type="molecule type" value="Genomic_DNA"/>
</dbReference>
<evidence type="ECO:0000256" key="1">
    <source>
        <dbReference type="SAM" id="MobiDB-lite"/>
    </source>
</evidence>
<name>X0IM70_FUSO5</name>
<reference evidence="2" key="2">
    <citation type="submission" date="2014-03" db="EMBL/GenBank/DDBJ databases">
        <title>The Genome Annotation of Fusarium oxysporum II5.</title>
        <authorList>
            <consortium name="The Broad Institute Genomics Platform"/>
            <person name="Ma L.-J."/>
            <person name="Corby-Kistler H."/>
            <person name="Broz K."/>
            <person name="Gale L.R."/>
            <person name="Jonkers W."/>
            <person name="O'Donnell K."/>
            <person name="Ploetz R."/>
            <person name="Steinberg C."/>
            <person name="Schwartz D.C."/>
            <person name="VanEtten H."/>
            <person name="Zhou S."/>
            <person name="Young S.K."/>
            <person name="Zeng Q."/>
            <person name="Gargeya S."/>
            <person name="Fitzgerald M."/>
            <person name="Abouelleil A."/>
            <person name="Alvarado L."/>
            <person name="Chapman S.B."/>
            <person name="Gainer-Dewar J."/>
            <person name="Goldberg J."/>
            <person name="Griggs A."/>
            <person name="Gujja S."/>
            <person name="Hansen M."/>
            <person name="Howarth C."/>
            <person name="Imamovic A."/>
            <person name="Ireland A."/>
            <person name="Larimer J."/>
            <person name="McCowan C."/>
            <person name="Murphy C."/>
            <person name="Pearson M."/>
            <person name="Poon T.W."/>
            <person name="Priest M."/>
            <person name="Roberts A."/>
            <person name="Saif S."/>
            <person name="Shea T."/>
            <person name="Sykes S."/>
            <person name="Wortman J."/>
            <person name="Nusbaum C."/>
            <person name="Birren B."/>
        </authorList>
    </citation>
    <scope>NUCLEOTIDE SEQUENCE</scope>
    <source>
        <strain evidence="2">54006</strain>
    </source>
</reference>
<dbReference type="GeneID" id="42041957"/>
<protein>
    <submittedName>
        <fullName evidence="2">Uncharacterized protein</fullName>
    </submittedName>
</protein>
<sequence length="324" mass="36334">MGGGPDKSEVPSRVDPSGASEDAPDEEQHNSRPMTDSVSHDTSEVLAVTELDGASSQSPRPDKGDAVDIESHENTKVNDSDDDTATIIKQPETRPITHDQLVAEVKGIYAGLGMVEKKCIEVDDGQMPWTDGPPDIPSYLLTIPEAMLILLKRAIWNQRKLFVFASRRQCGQMGEEARKKVIDGKYYLNIGYDLVDQLLRDLETVKSRAKEPALGLLAIWPFIHAGCHRLWNMVRALLVFLCFRLCGLTKSESEKTPAIELPIYVEIRPLSDQSRYKKVGTEYWVLVSGRWIRSLRGEQYAALIAQHRTALHEHHDFLLASQHP</sequence>
<dbReference type="HOGENOM" id="CLU_857992_0_0_1"/>
<dbReference type="Proteomes" id="UP000030685">
    <property type="component" value="Unassembled WGS sequence"/>
</dbReference>
<dbReference type="RefSeq" id="XP_031052027.1">
    <property type="nucleotide sequence ID" value="XM_031218260.1"/>
</dbReference>
<feature type="region of interest" description="Disordered" evidence="1">
    <location>
        <begin position="1"/>
        <end position="83"/>
    </location>
</feature>